<dbReference type="InterPro" id="IPR000259">
    <property type="entry name" value="Adhesion_dom_fimbrial"/>
</dbReference>
<dbReference type="InterPro" id="IPR036937">
    <property type="entry name" value="Adhesion_dom_fimbrial_sf"/>
</dbReference>
<evidence type="ECO:0000256" key="1">
    <source>
        <dbReference type="SAM" id="SignalP"/>
    </source>
</evidence>
<dbReference type="Pfam" id="PF00419">
    <property type="entry name" value="Fimbrial"/>
    <property type="match status" value="1"/>
</dbReference>
<name>A0ABY6JEA3_9ENTR</name>
<feature type="domain" description="Fimbrial-type adhesion" evidence="2">
    <location>
        <begin position="82"/>
        <end position="176"/>
    </location>
</feature>
<dbReference type="RefSeq" id="WP_264385026.1">
    <property type="nucleotide sequence ID" value="NZ_CP074352.1"/>
</dbReference>
<feature type="signal peptide" evidence="1">
    <location>
        <begin position="1"/>
        <end position="21"/>
    </location>
</feature>
<dbReference type="Proteomes" id="UP001156318">
    <property type="component" value="Chromosome"/>
</dbReference>
<gene>
    <name evidence="3" type="ORF">KFZ77_18585</name>
</gene>
<evidence type="ECO:0000313" key="4">
    <source>
        <dbReference type="Proteomes" id="UP001156318"/>
    </source>
</evidence>
<dbReference type="SUPFAM" id="SSF49401">
    <property type="entry name" value="Bacterial adhesins"/>
    <property type="match status" value="1"/>
</dbReference>
<proteinExistence type="predicted"/>
<keyword evidence="4" id="KW-1185">Reference proteome</keyword>
<feature type="chain" id="PRO_5045346966" evidence="1">
    <location>
        <begin position="22"/>
        <end position="179"/>
    </location>
</feature>
<accession>A0ABY6JEA3</accession>
<organism evidence="3 4">
    <name type="scientific">Siccibacter colletis</name>
    <dbReference type="NCBI Taxonomy" id="1505757"/>
    <lineage>
        <taxon>Bacteria</taxon>
        <taxon>Pseudomonadati</taxon>
        <taxon>Pseudomonadota</taxon>
        <taxon>Gammaproteobacteria</taxon>
        <taxon>Enterobacterales</taxon>
        <taxon>Enterobacteriaceae</taxon>
        <taxon>Siccibacter</taxon>
    </lineage>
</organism>
<dbReference type="Gene3D" id="2.60.40.1090">
    <property type="entry name" value="Fimbrial-type adhesion domain"/>
    <property type="match status" value="1"/>
</dbReference>
<sequence>MRKAIIGVLLASCFATGMAQAEDRSATVNIDGIVNGPDEGDCIVLPSSHAIELSGTIDHLPVQDGSASHVNSIFTIAVVGDELCMEKVNASQIGLKFSGILDDANGTVLANTDTSAGAAKGVGIGLYEPDGSPRNINTYHVVVTNERLVNLGLKMVQLNGRTPEAGTVHGALTIEIERL</sequence>
<reference evidence="3 4" key="1">
    <citation type="submission" date="2021-05" db="EMBL/GenBank/DDBJ databases">
        <title>Isolation, identification, and the growth promoting effects of Pantoea dispersa strain YSD J2 from the aboveground leaves of Cyperus esculentus L.Var. Sativus.</title>
        <authorList>
            <person name="Wang S."/>
            <person name="Tang X.M."/>
            <person name="Huang Y.N."/>
        </authorList>
    </citation>
    <scope>NUCLEOTIDE SEQUENCE [LARGE SCALE GENOMIC DNA]</scope>
    <source>
        <strain evidence="4">YSD YN2</strain>
    </source>
</reference>
<evidence type="ECO:0000313" key="3">
    <source>
        <dbReference type="EMBL" id="UYU31793.1"/>
    </source>
</evidence>
<keyword evidence="1" id="KW-0732">Signal</keyword>
<dbReference type="EMBL" id="CP074352">
    <property type="protein sequence ID" value="UYU31793.1"/>
    <property type="molecule type" value="Genomic_DNA"/>
</dbReference>
<evidence type="ECO:0000259" key="2">
    <source>
        <dbReference type="Pfam" id="PF00419"/>
    </source>
</evidence>
<protein>
    <submittedName>
        <fullName evidence="3">Type 1 fimbrial protein</fullName>
    </submittedName>
</protein>
<dbReference type="InterPro" id="IPR008966">
    <property type="entry name" value="Adhesion_dom_sf"/>
</dbReference>